<dbReference type="SUPFAM" id="SSF53098">
    <property type="entry name" value="Ribonuclease H-like"/>
    <property type="match status" value="1"/>
</dbReference>
<feature type="domain" description="GST N-terminal" evidence="2">
    <location>
        <begin position="61"/>
        <end position="135"/>
    </location>
</feature>
<name>A0A8H6Z850_9AGAR</name>
<dbReference type="Gene3D" id="3.40.30.10">
    <property type="entry name" value="Glutaredoxin"/>
    <property type="match status" value="2"/>
</dbReference>
<dbReference type="EMBL" id="JACAZI010000001">
    <property type="protein sequence ID" value="KAF7372091.1"/>
    <property type="molecule type" value="Genomic_DNA"/>
</dbReference>
<protein>
    <submittedName>
        <fullName evidence="3">Tc1-mariner class transposase</fullName>
    </submittedName>
</protein>
<evidence type="ECO:0000259" key="2">
    <source>
        <dbReference type="Pfam" id="PF13409"/>
    </source>
</evidence>
<dbReference type="PANTHER" id="PTHR46564:SF1">
    <property type="entry name" value="TRANSPOSASE"/>
    <property type="match status" value="1"/>
</dbReference>
<dbReference type="InterPro" id="IPR047655">
    <property type="entry name" value="Transpos_IS630-like"/>
</dbReference>
<dbReference type="GO" id="GO:0003676">
    <property type="term" value="F:nucleic acid binding"/>
    <property type="evidence" value="ECO:0007669"/>
    <property type="project" value="InterPro"/>
</dbReference>
<dbReference type="InterPro" id="IPR004045">
    <property type="entry name" value="Glutathione_S-Trfase_N"/>
</dbReference>
<dbReference type="AlphaFoldDB" id="A0A8H6Z850"/>
<accession>A0A8H6Z850</accession>
<reference evidence="3" key="1">
    <citation type="submission" date="2020-05" db="EMBL/GenBank/DDBJ databases">
        <title>Mycena genomes resolve the evolution of fungal bioluminescence.</title>
        <authorList>
            <person name="Tsai I.J."/>
        </authorList>
    </citation>
    <scope>NUCLEOTIDE SEQUENCE</scope>
    <source>
        <strain evidence="3">CCC161011</strain>
    </source>
</reference>
<evidence type="ECO:0000259" key="1">
    <source>
        <dbReference type="Pfam" id="PF13358"/>
    </source>
</evidence>
<dbReference type="PANTHER" id="PTHR46564">
    <property type="entry name" value="TRANSPOSASE"/>
    <property type="match status" value="1"/>
</dbReference>
<comment type="caution">
    <text evidence="3">The sequence shown here is derived from an EMBL/GenBank/DDBJ whole genome shotgun (WGS) entry which is preliminary data.</text>
</comment>
<dbReference type="SUPFAM" id="SSF46689">
    <property type="entry name" value="Homeodomain-like"/>
    <property type="match status" value="1"/>
</dbReference>
<organism evidence="3 4">
    <name type="scientific">Mycena venus</name>
    <dbReference type="NCBI Taxonomy" id="2733690"/>
    <lineage>
        <taxon>Eukaryota</taxon>
        <taxon>Fungi</taxon>
        <taxon>Dikarya</taxon>
        <taxon>Basidiomycota</taxon>
        <taxon>Agaricomycotina</taxon>
        <taxon>Agaricomycetes</taxon>
        <taxon>Agaricomycetidae</taxon>
        <taxon>Agaricales</taxon>
        <taxon>Marasmiineae</taxon>
        <taxon>Mycenaceae</taxon>
        <taxon>Mycena</taxon>
    </lineage>
</organism>
<feature type="domain" description="Tc1-like transposase DDE" evidence="1">
    <location>
        <begin position="266"/>
        <end position="403"/>
    </location>
</feature>
<dbReference type="NCBIfam" id="NF033545">
    <property type="entry name" value="transpos_IS630"/>
    <property type="match status" value="1"/>
</dbReference>
<evidence type="ECO:0000313" key="4">
    <source>
        <dbReference type="Proteomes" id="UP000620124"/>
    </source>
</evidence>
<gene>
    <name evidence="3" type="ORF">MVEN_00067400</name>
</gene>
<evidence type="ECO:0000313" key="3">
    <source>
        <dbReference type="EMBL" id="KAF7372091.1"/>
    </source>
</evidence>
<proteinExistence type="predicted"/>
<dbReference type="Proteomes" id="UP000620124">
    <property type="component" value="Unassembled WGS sequence"/>
</dbReference>
<dbReference type="OrthoDB" id="2266637at2759"/>
<dbReference type="Pfam" id="PF13409">
    <property type="entry name" value="GST_N_2"/>
    <property type="match status" value="1"/>
</dbReference>
<dbReference type="InterPro" id="IPR009057">
    <property type="entry name" value="Homeodomain-like_sf"/>
</dbReference>
<keyword evidence="4" id="KW-1185">Reference proteome</keyword>
<dbReference type="Pfam" id="PF13358">
    <property type="entry name" value="DDE_3"/>
    <property type="match status" value="1"/>
</dbReference>
<dbReference type="InterPro" id="IPR038717">
    <property type="entry name" value="Tc1-like_DDE_dom"/>
</dbReference>
<dbReference type="Gene3D" id="3.30.420.10">
    <property type="entry name" value="Ribonuclease H-like superfamily/Ribonuclease H"/>
    <property type="match status" value="1"/>
</dbReference>
<dbReference type="InterPro" id="IPR012337">
    <property type="entry name" value="RNaseH-like_sf"/>
</dbReference>
<sequence>MPEAQVVNAFAHRIHYTLGNRHKSAGVWPTYGSFKCVASTFRRVIGAEGQFTPEKAIYTFPWVTRTLIVCKIKGLEQIIPLTVVLPHLGEHGWPFCNVDEFPDPEYASRFTVPLLWDKKFSTVVNNESSEIIRMFTASPEDIRYAFNVSSRSLYRWRAIFEEFGTVTKPSSPLRGHDRIISLGVLDAAKEIFFHDPSVMLDELQWHLAIHHDVAISISALQATLVRAGLTCKMMQKIAKERNEAGRDDYKACVRDPDTFSGTGLKFVTVDESSKDKRALARHYGRSLIGQPAVYSHQFVRDDRYTLTAAMSVRGYIAMRIVEGSMDAFEFFDFIVEDVIPEMNPYPDVQSVLVLDNCRIHHTDLLQEVLNENGIMILYLPPYSPDLNPIEESFLTWKAYLRRHGEVIHEADDPIAALLESTLCITPEMAEGWFRHAGYIW</sequence>
<dbReference type="InterPro" id="IPR036397">
    <property type="entry name" value="RNaseH_sf"/>
</dbReference>